<dbReference type="InterPro" id="IPR036390">
    <property type="entry name" value="WH_DNA-bd_sf"/>
</dbReference>
<dbReference type="GO" id="GO:0032259">
    <property type="term" value="P:methylation"/>
    <property type="evidence" value="ECO:0007669"/>
    <property type="project" value="UniProtKB-KW"/>
</dbReference>
<evidence type="ECO:0000259" key="5">
    <source>
        <dbReference type="Pfam" id="PF08100"/>
    </source>
</evidence>
<dbReference type="PANTHER" id="PTHR43712">
    <property type="entry name" value="PUTATIVE (AFU_ORTHOLOGUE AFUA_4G14580)-RELATED"/>
    <property type="match status" value="1"/>
</dbReference>
<dbReference type="InterPro" id="IPR001077">
    <property type="entry name" value="COMT_C"/>
</dbReference>
<evidence type="ECO:0000256" key="3">
    <source>
        <dbReference type="ARBA" id="ARBA00022691"/>
    </source>
</evidence>
<keyword evidence="7" id="KW-1185">Reference proteome</keyword>
<sequence length="385" mass="42556">MMTGAKSVCASHHGALDPQRRTAWPLETSPHPMQLTISPDNPLEWIALRANMVPVPLLHAQIMPVISKAVLEAADKGVFDAVAEGHITTDAIAQHCKLNPKATGELLGLLTALDYFEYHDGRFTLTRMARKWTLKHEPESVYGMMLFNNRVMWPWLDKLGTYLETGEGIHYHDHLNPEQWNYYQQAMVAASGSEAKEFGRRAPVPKALRREQRTQMLDIGGSHGQHSVALCKRYAGLASTIIDLPAAIEQAAPLLARLGMGDRVRHVPGNALTDDFGEAQYDLVLMSSLAHHFTPDQNRDVARRVAQALKPGGIYIVNEFIRPETGASPELVGSSTDLFYGLTSTAGNYSIAEIQSWQRDADLRTGKVVTYRTMPGRAMVIGAKP</sequence>
<proteinExistence type="predicted"/>
<keyword evidence="3" id="KW-0949">S-adenosyl-L-methionine</keyword>
<dbReference type="InterPro" id="IPR029063">
    <property type="entry name" value="SAM-dependent_MTases_sf"/>
</dbReference>
<dbReference type="KEGG" id="fae:FAES_5346"/>
<feature type="domain" description="O-methyltransferase dimerisation" evidence="5">
    <location>
        <begin position="65"/>
        <end position="132"/>
    </location>
</feature>
<dbReference type="STRING" id="1166018.FAES_5346"/>
<dbReference type="eggNOG" id="COG0500">
    <property type="taxonomic scope" value="Bacteria"/>
</dbReference>
<dbReference type="Proteomes" id="UP000011058">
    <property type="component" value="Chromosome"/>
</dbReference>
<feature type="domain" description="O-methyltransferase C-terminal" evidence="4">
    <location>
        <begin position="213"/>
        <end position="329"/>
    </location>
</feature>
<evidence type="ECO:0000313" key="6">
    <source>
        <dbReference type="EMBL" id="CCH03345.1"/>
    </source>
</evidence>
<dbReference type="GO" id="GO:0008171">
    <property type="term" value="F:O-methyltransferase activity"/>
    <property type="evidence" value="ECO:0007669"/>
    <property type="project" value="InterPro"/>
</dbReference>
<keyword evidence="2 6" id="KW-0808">Transferase</keyword>
<dbReference type="Gene3D" id="3.40.50.150">
    <property type="entry name" value="Vaccinia Virus protein VP39"/>
    <property type="match status" value="1"/>
</dbReference>
<organism evidence="6 7">
    <name type="scientific">Fibrella aestuarina BUZ 2</name>
    <dbReference type="NCBI Taxonomy" id="1166018"/>
    <lineage>
        <taxon>Bacteria</taxon>
        <taxon>Pseudomonadati</taxon>
        <taxon>Bacteroidota</taxon>
        <taxon>Cytophagia</taxon>
        <taxon>Cytophagales</taxon>
        <taxon>Spirosomataceae</taxon>
        <taxon>Fibrella</taxon>
    </lineage>
</organism>
<dbReference type="HOGENOM" id="CLU_005533_4_3_10"/>
<dbReference type="SUPFAM" id="SSF46785">
    <property type="entry name" value="Winged helix' DNA-binding domain"/>
    <property type="match status" value="1"/>
</dbReference>
<name>I0KGU2_9BACT</name>
<dbReference type="SUPFAM" id="SSF53335">
    <property type="entry name" value="S-adenosyl-L-methionine-dependent methyltransferases"/>
    <property type="match status" value="1"/>
</dbReference>
<dbReference type="EC" id="2.1.1.-" evidence="6"/>
<evidence type="ECO:0000313" key="7">
    <source>
        <dbReference type="Proteomes" id="UP000011058"/>
    </source>
</evidence>
<dbReference type="AlphaFoldDB" id="I0KGU2"/>
<dbReference type="InterPro" id="IPR036388">
    <property type="entry name" value="WH-like_DNA-bd_sf"/>
</dbReference>
<dbReference type="EMBL" id="HE796683">
    <property type="protein sequence ID" value="CCH03345.1"/>
    <property type="molecule type" value="Genomic_DNA"/>
</dbReference>
<accession>I0KGU2</accession>
<dbReference type="GO" id="GO:0046983">
    <property type="term" value="F:protein dimerization activity"/>
    <property type="evidence" value="ECO:0007669"/>
    <property type="project" value="InterPro"/>
</dbReference>
<evidence type="ECO:0000259" key="4">
    <source>
        <dbReference type="Pfam" id="PF00891"/>
    </source>
</evidence>
<reference evidence="6 7" key="1">
    <citation type="journal article" date="2012" name="J. Bacteriol.">
        <title>Genome Sequence of Fibrella aestuarina BUZ 2T, a Filamentous Marine Bacterium.</title>
        <authorList>
            <person name="Filippini M."/>
            <person name="Qi W."/>
            <person name="Blom J."/>
            <person name="Goesmann A."/>
            <person name="Smits T.H."/>
            <person name="Bagheri H.C."/>
        </authorList>
    </citation>
    <scope>NUCLEOTIDE SEQUENCE [LARGE SCALE GENOMIC DNA]</scope>
    <source>
        <strain evidence="7">BUZ 2T</strain>
    </source>
</reference>
<dbReference type="Pfam" id="PF00891">
    <property type="entry name" value="Methyltransf_2"/>
    <property type="match status" value="1"/>
</dbReference>
<dbReference type="PATRIC" id="fig|1166018.3.peg.2321"/>
<dbReference type="Pfam" id="PF08100">
    <property type="entry name" value="Dimerisation"/>
    <property type="match status" value="1"/>
</dbReference>
<dbReference type="PROSITE" id="PS51683">
    <property type="entry name" value="SAM_OMT_II"/>
    <property type="match status" value="1"/>
</dbReference>
<protein>
    <submittedName>
        <fullName evidence="6">O-methyltransferase family 2</fullName>
        <ecNumber evidence="6">2.1.1.-</ecNumber>
    </submittedName>
</protein>
<evidence type="ECO:0000256" key="1">
    <source>
        <dbReference type="ARBA" id="ARBA00022603"/>
    </source>
</evidence>
<dbReference type="CDD" id="cd02440">
    <property type="entry name" value="AdoMet_MTases"/>
    <property type="match status" value="1"/>
</dbReference>
<dbReference type="InterPro" id="IPR016461">
    <property type="entry name" value="COMT-like"/>
</dbReference>
<gene>
    <name evidence="6" type="primary">tcmO</name>
    <name evidence="6" type="ORF">FAES_5346</name>
</gene>
<keyword evidence="1 6" id="KW-0489">Methyltransferase</keyword>
<dbReference type="InterPro" id="IPR012967">
    <property type="entry name" value="COMT_dimerisation"/>
</dbReference>
<dbReference type="PANTHER" id="PTHR43712:SF2">
    <property type="entry name" value="O-METHYLTRANSFERASE CICE"/>
    <property type="match status" value="1"/>
</dbReference>
<dbReference type="Gene3D" id="1.10.10.10">
    <property type="entry name" value="Winged helix-like DNA-binding domain superfamily/Winged helix DNA-binding domain"/>
    <property type="match status" value="1"/>
</dbReference>
<evidence type="ECO:0000256" key="2">
    <source>
        <dbReference type="ARBA" id="ARBA00022679"/>
    </source>
</evidence>